<reference evidence="3 4" key="1">
    <citation type="submission" date="2022-11" db="EMBL/GenBank/DDBJ databases">
        <title>Whole genome sequence of Eschrichtius robustus ER-17-0199.</title>
        <authorList>
            <person name="Bruniche-Olsen A."/>
            <person name="Black A.N."/>
            <person name="Fields C.J."/>
            <person name="Walden K."/>
            <person name="Dewoody J.A."/>
        </authorList>
    </citation>
    <scope>NUCLEOTIDE SEQUENCE [LARGE SCALE GENOMIC DNA]</scope>
    <source>
        <strain evidence="3">ER-17-0199</strain>
        <tissue evidence="3">Blubber</tissue>
    </source>
</reference>
<feature type="compositionally biased region" description="Gly residues" evidence="2">
    <location>
        <begin position="65"/>
        <end position="101"/>
    </location>
</feature>
<organism evidence="3 4">
    <name type="scientific">Eschrichtius robustus</name>
    <name type="common">California gray whale</name>
    <name type="synonym">Eschrichtius gibbosus</name>
    <dbReference type="NCBI Taxonomy" id="9764"/>
    <lineage>
        <taxon>Eukaryota</taxon>
        <taxon>Metazoa</taxon>
        <taxon>Chordata</taxon>
        <taxon>Craniata</taxon>
        <taxon>Vertebrata</taxon>
        <taxon>Euteleostomi</taxon>
        <taxon>Mammalia</taxon>
        <taxon>Eutheria</taxon>
        <taxon>Laurasiatheria</taxon>
        <taxon>Artiodactyla</taxon>
        <taxon>Whippomorpha</taxon>
        <taxon>Cetacea</taxon>
        <taxon>Mysticeti</taxon>
        <taxon>Eschrichtiidae</taxon>
        <taxon>Eschrichtius</taxon>
    </lineage>
</organism>
<gene>
    <name evidence="3" type="ORF">J1605_021187</name>
</gene>
<evidence type="ECO:0000313" key="4">
    <source>
        <dbReference type="Proteomes" id="UP001159641"/>
    </source>
</evidence>
<dbReference type="InterPro" id="IPR026806">
    <property type="entry name" value="CDV3"/>
</dbReference>
<dbReference type="EMBL" id="JAIQCJ010001330">
    <property type="protein sequence ID" value="KAJ8790759.1"/>
    <property type="molecule type" value="Genomic_DNA"/>
</dbReference>
<protein>
    <submittedName>
        <fullName evidence="3">Uncharacterized protein</fullName>
    </submittedName>
</protein>
<dbReference type="PANTHER" id="PTHR16284:SF13">
    <property type="entry name" value="PROTEIN CDV3 HOMOLOG"/>
    <property type="match status" value="1"/>
</dbReference>
<dbReference type="PANTHER" id="PTHR16284">
    <property type="entry name" value="PROTEIN CDV3 HOMOLOG"/>
    <property type="match status" value="1"/>
</dbReference>
<keyword evidence="4" id="KW-1185">Reference proteome</keyword>
<feature type="compositionally biased region" description="Low complexity" evidence="2">
    <location>
        <begin position="1"/>
        <end position="13"/>
    </location>
</feature>
<name>A0AB34HJM7_ESCRO</name>
<comment type="caution">
    <text evidence="3">The sequence shown here is derived from an EMBL/GenBank/DDBJ whole genome shotgun (WGS) entry which is preliminary data.</text>
</comment>
<feature type="region of interest" description="Disordered" evidence="2">
    <location>
        <begin position="1"/>
        <end position="106"/>
    </location>
</feature>
<dbReference type="GO" id="GO:0005737">
    <property type="term" value="C:cytoplasm"/>
    <property type="evidence" value="ECO:0007669"/>
    <property type="project" value="TreeGrafter"/>
</dbReference>
<feature type="compositionally biased region" description="Basic and acidic residues" evidence="2">
    <location>
        <begin position="35"/>
        <end position="46"/>
    </location>
</feature>
<comment type="similarity">
    <text evidence="1">Belongs to the CDV3 family.</text>
</comment>
<proteinExistence type="inferred from homology"/>
<dbReference type="AlphaFoldDB" id="A0AB34HJM7"/>
<evidence type="ECO:0000256" key="1">
    <source>
        <dbReference type="ARBA" id="ARBA00006062"/>
    </source>
</evidence>
<accession>A0AB34HJM7</accession>
<dbReference type="Proteomes" id="UP001159641">
    <property type="component" value="Unassembled WGS sequence"/>
</dbReference>
<evidence type="ECO:0000313" key="3">
    <source>
        <dbReference type="EMBL" id="KAJ8790759.1"/>
    </source>
</evidence>
<evidence type="ECO:0000256" key="2">
    <source>
        <dbReference type="SAM" id="MobiDB-lite"/>
    </source>
</evidence>
<sequence length="163" mass="15682">MSAEPASTPSSEPRGQRPPPAPPIRAEEAATMAEMEERSLDNFFAKRDKKKKKERSNRAASATGSAGGAGGSSGAAGAAGGGAGAGTRPGDSGTAGAGATGPGAATKVVTKVRGQGDWELGPGPRACAHVPAPARLPACLPGETAGRGGRAPAGGLMGAEAAT</sequence>
<feature type="compositionally biased region" description="Gly residues" evidence="2">
    <location>
        <begin position="145"/>
        <end position="157"/>
    </location>
</feature>
<feature type="region of interest" description="Disordered" evidence="2">
    <location>
        <begin position="141"/>
        <end position="163"/>
    </location>
</feature>